<protein>
    <submittedName>
        <fullName evidence="1">Transposase</fullName>
    </submittedName>
</protein>
<dbReference type="EMBL" id="FNJI01000057">
    <property type="protein sequence ID" value="SDP80222.1"/>
    <property type="molecule type" value="Genomic_DNA"/>
</dbReference>
<dbReference type="AlphaFoldDB" id="A0A1H0VNP9"/>
<dbReference type="InterPro" id="IPR009057">
    <property type="entry name" value="Homeodomain-like_sf"/>
</dbReference>
<dbReference type="GO" id="GO:0006313">
    <property type="term" value="P:DNA transposition"/>
    <property type="evidence" value="ECO:0007669"/>
    <property type="project" value="InterPro"/>
</dbReference>
<dbReference type="STRING" id="91360.SAMN05660330_04173"/>
<dbReference type="InterPro" id="IPR052546">
    <property type="entry name" value="Transposase_8_domain"/>
</dbReference>
<sequence length="44" mass="5484">MKRKRFSEEQFIRILKEAEALGNAREVCRQHNVSEQTFYRWRNK</sequence>
<proteinExistence type="predicted"/>
<evidence type="ECO:0000313" key="1">
    <source>
        <dbReference type="EMBL" id="SDP80222.1"/>
    </source>
</evidence>
<evidence type="ECO:0000313" key="2">
    <source>
        <dbReference type="Proteomes" id="UP000199073"/>
    </source>
</evidence>
<dbReference type="GO" id="GO:0003677">
    <property type="term" value="F:DNA binding"/>
    <property type="evidence" value="ECO:0007669"/>
    <property type="project" value="InterPro"/>
</dbReference>
<accession>A0A1H0VNP9</accession>
<organism evidence="1 2">
    <name type="scientific">Desulforhopalus singaporensis</name>
    <dbReference type="NCBI Taxonomy" id="91360"/>
    <lineage>
        <taxon>Bacteria</taxon>
        <taxon>Pseudomonadati</taxon>
        <taxon>Thermodesulfobacteriota</taxon>
        <taxon>Desulfobulbia</taxon>
        <taxon>Desulfobulbales</taxon>
        <taxon>Desulfocapsaceae</taxon>
        <taxon>Desulforhopalus</taxon>
    </lineage>
</organism>
<name>A0A1H0VNP9_9BACT</name>
<dbReference type="PANTHER" id="PTHR33609">
    <property type="entry name" value="LOW CALCIUM RESPONSE LOCUS PROTEIN S"/>
    <property type="match status" value="1"/>
</dbReference>
<gene>
    <name evidence="1" type="ORF">SAMN05660330_04173</name>
</gene>
<dbReference type="Pfam" id="PF01527">
    <property type="entry name" value="HTH_Tnp_1"/>
    <property type="match status" value="1"/>
</dbReference>
<dbReference type="GO" id="GO:0004803">
    <property type="term" value="F:transposase activity"/>
    <property type="evidence" value="ECO:0007669"/>
    <property type="project" value="InterPro"/>
</dbReference>
<dbReference type="InterPro" id="IPR002514">
    <property type="entry name" value="Transposase_8"/>
</dbReference>
<dbReference type="Proteomes" id="UP000199073">
    <property type="component" value="Unassembled WGS sequence"/>
</dbReference>
<reference evidence="1 2" key="1">
    <citation type="submission" date="2016-10" db="EMBL/GenBank/DDBJ databases">
        <authorList>
            <person name="de Groot N.N."/>
        </authorList>
    </citation>
    <scope>NUCLEOTIDE SEQUENCE [LARGE SCALE GENOMIC DNA]</scope>
    <source>
        <strain evidence="1 2">DSM 12130</strain>
    </source>
</reference>
<keyword evidence="2" id="KW-1185">Reference proteome</keyword>
<dbReference type="RefSeq" id="WP_407919131.1">
    <property type="nucleotide sequence ID" value="NZ_FNJI01000057.1"/>
</dbReference>
<dbReference type="SUPFAM" id="SSF46689">
    <property type="entry name" value="Homeodomain-like"/>
    <property type="match status" value="1"/>
</dbReference>
<dbReference type="PANTHER" id="PTHR33609:SF1">
    <property type="entry name" value="TRANSPOSASE"/>
    <property type="match status" value="1"/>
</dbReference>